<dbReference type="GO" id="GO:0051119">
    <property type="term" value="F:sugar transmembrane transporter activity"/>
    <property type="evidence" value="ECO:0007669"/>
    <property type="project" value="InterPro"/>
</dbReference>
<dbReference type="InterPro" id="IPR004316">
    <property type="entry name" value="SWEET_rpt"/>
</dbReference>
<feature type="transmembrane region" description="Helical" evidence="10">
    <location>
        <begin position="45"/>
        <end position="65"/>
    </location>
</feature>
<evidence type="ECO:0000256" key="9">
    <source>
        <dbReference type="ARBA" id="ARBA00023136"/>
    </source>
</evidence>
<evidence type="ECO:0000313" key="13">
    <source>
        <dbReference type="EMBL" id="CEK91367.1"/>
    </source>
</evidence>
<name>A0A0B7BES1_9EUPU</name>
<dbReference type="InterPro" id="IPR047664">
    <property type="entry name" value="SWEET"/>
</dbReference>
<dbReference type="PANTHER" id="PTHR10791:SF30">
    <property type="entry name" value="SUGAR TRANSPORTER SWEET1"/>
    <property type="match status" value="1"/>
</dbReference>
<dbReference type="GO" id="GO:0005886">
    <property type="term" value="C:plasma membrane"/>
    <property type="evidence" value="ECO:0007669"/>
    <property type="project" value="UniProtKB-SubCell"/>
</dbReference>
<dbReference type="EMBL" id="HACG01044502">
    <property type="protein sequence ID" value="CEK91367.1"/>
    <property type="molecule type" value="Transcribed_RNA"/>
</dbReference>
<comment type="similarity">
    <text evidence="2 10">Belongs to the SWEET sugar transporter family.</text>
</comment>
<keyword evidence="8 10" id="KW-1133">Transmembrane helix</keyword>
<keyword evidence="4" id="KW-1003">Cell membrane</keyword>
<keyword evidence="7" id="KW-0677">Repeat</keyword>
<reference evidence="13" key="1">
    <citation type="submission" date="2014-12" db="EMBL/GenBank/DDBJ databases">
        <title>Insight into the proteome of Arion vulgaris.</title>
        <authorList>
            <person name="Aradska J."/>
            <person name="Bulat T."/>
            <person name="Smidak R."/>
            <person name="Sarate P."/>
            <person name="Gangsoo J."/>
            <person name="Sialana F."/>
            <person name="Bilban M."/>
            <person name="Lubec G."/>
        </authorList>
    </citation>
    <scope>NUCLEOTIDE SEQUENCE</scope>
    <source>
        <tissue evidence="13">Skin</tissue>
    </source>
</reference>
<evidence type="ECO:0000256" key="11">
    <source>
        <dbReference type="SAM" id="MobiDB-lite"/>
    </source>
</evidence>
<feature type="transmembrane region" description="Helical" evidence="10">
    <location>
        <begin position="187"/>
        <end position="210"/>
    </location>
</feature>
<feature type="transmembrane region" description="Helical" evidence="10">
    <location>
        <begin position="99"/>
        <end position="117"/>
    </location>
</feature>
<accession>A0A0B7BES1</accession>
<gene>
    <name evidence="13" type="primary">ORF182569</name>
    <name evidence="12" type="synonym">ORF182567</name>
</gene>
<dbReference type="Gene3D" id="1.20.1280.290">
    <property type="match status" value="2"/>
</dbReference>
<evidence type="ECO:0000256" key="7">
    <source>
        <dbReference type="ARBA" id="ARBA00022737"/>
    </source>
</evidence>
<comment type="function">
    <text evidence="10">Mediates sugar transport across membranes.</text>
</comment>
<proteinExistence type="inferred from homology"/>
<feature type="transmembrane region" description="Helical" evidence="10">
    <location>
        <begin position="164"/>
        <end position="181"/>
    </location>
</feature>
<evidence type="ECO:0000256" key="3">
    <source>
        <dbReference type="ARBA" id="ARBA00022448"/>
    </source>
</evidence>
<dbReference type="Pfam" id="PF03083">
    <property type="entry name" value="MtN3_slv"/>
    <property type="match status" value="2"/>
</dbReference>
<feature type="transmembrane region" description="Helical" evidence="10">
    <location>
        <begin position="71"/>
        <end position="92"/>
    </location>
</feature>
<dbReference type="PANTHER" id="PTHR10791">
    <property type="entry name" value="RAG1-ACTIVATING PROTEIN 1"/>
    <property type="match status" value="1"/>
</dbReference>
<keyword evidence="6 10" id="KW-0812">Transmembrane</keyword>
<keyword evidence="9 10" id="KW-0472">Membrane</keyword>
<evidence type="ECO:0000256" key="6">
    <source>
        <dbReference type="ARBA" id="ARBA00022692"/>
    </source>
</evidence>
<evidence type="ECO:0000256" key="2">
    <source>
        <dbReference type="ARBA" id="ARBA00007809"/>
    </source>
</evidence>
<evidence type="ECO:0000256" key="5">
    <source>
        <dbReference type="ARBA" id="ARBA00022597"/>
    </source>
</evidence>
<organism evidence="13">
    <name type="scientific">Arion vulgaris</name>
    <dbReference type="NCBI Taxonomy" id="1028688"/>
    <lineage>
        <taxon>Eukaryota</taxon>
        <taxon>Metazoa</taxon>
        <taxon>Spiralia</taxon>
        <taxon>Lophotrochozoa</taxon>
        <taxon>Mollusca</taxon>
        <taxon>Gastropoda</taxon>
        <taxon>Heterobranchia</taxon>
        <taxon>Euthyneura</taxon>
        <taxon>Panpulmonata</taxon>
        <taxon>Eupulmonata</taxon>
        <taxon>Stylommatophora</taxon>
        <taxon>Helicina</taxon>
        <taxon>Arionoidea</taxon>
        <taxon>Arionidae</taxon>
        <taxon>Arion</taxon>
    </lineage>
</organism>
<evidence type="ECO:0000313" key="12">
    <source>
        <dbReference type="EMBL" id="CEK91366.1"/>
    </source>
</evidence>
<evidence type="ECO:0000256" key="4">
    <source>
        <dbReference type="ARBA" id="ARBA00022475"/>
    </source>
</evidence>
<keyword evidence="3 10" id="KW-0813">Transport</keyword>
<sequence>MVMDFLPDLITIVEWATLILAFVMMASGLPICLNMYRNKSTANVPYLLFLVVEFVCNLGLQYAIAVGNTTLIILNAVSAIVWGTYIGVYILVSKSKSKPLAMLFSVVGLFCAHIYYLTTVPSNEYLPTIGKYMMVWCTSIGIIPAGEIYTIIQEKSTNCCNMSMMIGGTLNASVMCFYGYLMNDIYISLPTVPGLLVNFIKIILIFRYGLPSGQSDINQISKDADDKVHNGKTGETLRRRK</sequence>
<comment type="subcellular location">
    <subcellularLocation>
        <location evidence="1 10">Cell membrane</location>
        <topology evidence="1 10">Multi-pass membrane protein</topology>
    </subcellularLocation>
</comment>
<feature type="region of interest" description="Disordered" evidence="11">
    <location>
        <begin position="221"/>
        <end position="241"/>
    </location>
</feature>
<feature type="transmembrane region" description="Helical" evidence="10">
    <location>
        <begin position="129"/>
        <end position="152"/>
    </location>
</feature>
<protein>
    <recommendedName>
        <fullName evidence="10">Sugar transporter SWEET</fullName>
    </recommendedName>
</protein>
<feature type="transmembrane region" description="Helical" evidence="10">
    <location>
        <begin position="12"/>
        <end position="33"/>
    </location>
</feature>
<keyword evidence="5 10" id="KW-0762">Sugar transport</keyword>
<evidence type="ECO:0000256" key="10">
    <source>
        <dbReference type="RuleBase" id="RU910715"/>
    </source>
</evidence>
<dbReference type="EMBL" id="HACG01044501">
    <property type="protein sequence ID" value="CEK91366.1"/>
    <property type="molecule type" value="Transcribed_RNA"/>
</dbReference>
<evidence type="ECO:0000256" key="8">
    <source>
        <dbReference type="ARBA" id="ARBA00022989"/>
    </source>
</evidence>
<dbReference type="AlphaFoldDB" id="A0A0B7BES1"/>
<evidence type="ECO:0000256" key="1">
    <source>
        <dbReference type="ARBA" id="ARBA00004651"/>
    </source>
</evidence>